<dbReference type="Pfam" id="PF01520">
    <property type="entry name" value="Amidase_3"/>
    <property type="match status" value="1"/>
</dbReference>
<evidence type="ECO:0000256" key="2">
    <source>
        <dbReference type="ARBA" id="ARBA00011901"/>
    </source>
</evidence>
<reference evidence="8" key="1">
    <citation type="submission" date="2012-11" db="EMBL/GenBank/DDBJ databases">
        <title>Dependencies among metagenomic species, viruses, plasmids and units of genetic variation.</title>
        <authorList>
            <person name="Nielsen H.B."/>
            <person name="Almeida M."/>
            <person name="Juncker A.S."/>
            <person name="Rasmussen S."/>
            <person name="Li J."/>
            <person name="Sunagawa S."/>
            <person name="Plichta D."/>
            <person name="Gautier L."/>
            <person name="Le Chatelier E."/>
            <person name="Peletier E."/>
            <person name="Bonde I."/>
            <person name="Nielsen T."/>
            <person name="Manichanh C."/>
            <person name="Arumugam M."/>
            <person name="Batto J."/>
            <person name="Santos M.B.Q.D."/>
            <person name="Blom N."/>
            <person name="Borruel N."/>
            <person name="Burgdorf K.S."/>
            <person name="Boumezbeur F."/>
            <person name="Casellas F."/>
            <person name="Dore J."/>
            <person name="Guarner F."/>
            <person name="Hansen T."/>
            <person name="Hildebrand F."/>
            <person name="Kaas R.S."/>
            <person name="Kennedy S."/>
            <person name="Kristiansen K."/>
            <person name="Kultima J.R."/>
            <person name="Leonard P."/>
            <person name="Levenez F."/>
            <person name="Lund O."/>
            <person name="Moumen B."/>
            <person name="Le Paslier D."/>
            <person name="Pons N."/>
            <person name="Pedersen O."/>
            <person name="Prifti E."/>
            <person name="Qin J."/>
            <person name="Raes J."/>
            <person name="Tap J."/>
            <person name="Tims S."/>
            <person name="Ussery D.W."/>
            <person name="Yamada T."/>
            <person name="MetaHit consortium"/>
            <person name="Renault P."/>
            <person name="Sicheritz-Ponten T."/>
            <person name="Bork P."/>
            <person name="Wang J."/>
            <person name="Brunak S."/>
            <person name="Ehrlich S.D."/>
        </authorList>
    </citation>
    <scope>NUCLEOTIDE SEQUENCE [LARGE SCALE GENOMIC DNA]</scope>
</reference>
<dbReference type="EC" id="3.5.1.28" evidence="2"/>
<feature type="chain" id="PRO_5004419747" description="N-acetylmuramoyl-L-alanine amidase" evidence="6">
    <location>
        <begin position="29"/>
        <end position="370"/>
    </location>
</feature>
<dbReference type="GO" id="GO:0008745">
    <property type="term" value="F:N-acetylmuramoyl-L-alanine amidase activity"/>
    <property type="evidence" value="ECO:0007669"/>
    <property type="project" value="UniProtKB-EC"/>
</dbReference>
<evidence type="ECO:0000313" key="8">
    <source>
        <dbReference type="EMBL" id="CDC76838.1"/>
    </source>
</evidence>
<evidence type="ECO:0000256" key="6">
    <source>
        <dbReference type="SAM" id="SignalP"/>
    </source>
</evidence>
<keyword evidence="6" id="KW-0732">Signal</keyword>
<evidence type="ECO:0000313" key="9">
    <source>
        <dbReference type="Proteomes" id="UP000017938"/>
    </source>
</evidence>
<comment type="catalytic activity">
    <reaction evidence="1">
        <text>Hydrolyzes the link between N-acetylmuramoyl residues and L-amino acid residues in certain cell-wall glycopeptides.</text>
        <dbReference type="EC" id="3.5.1.28"/>
    </reaction>
</comment>
<evidence type="ECO:0000256" key="5">
    <source>
        <dbReference type="SAM" id="Phobius"/>
    </source>
</evidence>
<feature type="signal peptide" evidence="6">
    <location>
        <begin position="1"/>
        <end position="28"/>
    </location>
</feature>
<accession>R6TTQ8</accession>
<dbReference type="SMART" id="SM00646">
    <property type="entry name" value="Ami_3"/>
    <property type="match status" value="1"/>
</dbReference>
<evidence type="ECO:0000256" key="4">
    <source>
        <dbReference type="SAM" id="MobiDB-lite"/>
    </source>
</evidence>
<keyword evidence="5" id="KW-0472">Membrane</keyword>
<dbReference type="PANTHER" id="PTHR30404">
    <property type="entry name" value="N-ACETYLMURAMOYL-L-ALANINE AMIDASE"/>
    <property type="match status" value="1"/>
</dbReference>
<dbReference type="Gene3D" id="3.40.630.40">
    <property type="entry name" value="Zn-dependent exopeptidases"/>
    <property type="match status" value="1"/>
</dbReference>
<feature type="compositionally biased region" description="Low complexity" evidence="4">
    <location>
        <begin position="223"/>
        <end position="234"/>
    </location>
</feature>
<dbReference type="Proteomes" id="UP000017938">
    <property type="component" value="Unassembled WGS sequence"/>
</dbReference>
<feature type="compositionally biased region" description="Polar residues" evidence="4">
    <location>
        <begin position="311"/>
        <end position="333"/>
    </location>
</feature>
<evidence type="ECO:0000256" key="3">
    <source>
        <dbReference type="ARBA" id="ARBA00022801"/>
    </source>
</evidence>
<evidence type="ECO:0000259" key="7">
    <source>
        <dbReference type="SMART" id="SM00646"/>
    </source>
</evidence>
<keyword evidence="5" id="KW-1133">Transmembrane helix</keyword>
<feature type="compositionally biased region" description="Polar residues" evidence="4">
    <location>
        <begin position="284"/>
        <end position="294"/>
    </location>
</feature>
<dbReference type="GO" id="GO:0009253">
    <property type="term" value="P:peptidoglycan catabolic process"/>
    <property type="evidence" value="ECO:0007669"/>
    <property type="project" value="InterPro"/>
</dbReference>
<gene>
    <name evidence="8" type="ORF">BN580_00192</name>
</gene>
<evidence type="ECO:0000256" key="1">
    <source>
        <dbReference type="ARBA" id="ARBA00001561"/>
    </source>
</evidence>
<keyword evidence="5" id="KW-0812">Transmembrane</keyword>
<sequence length="370" mass="39232">MKKRRIFSLITALTFAAAPLVAVFHMRAAERTFMLDAGHGGSDSGAVYNGRLEKNDNLRITLAVGERLARSGERVLYTRTDDSTVDLTYRSTMANSAGATYFVSFHRNSASTVGRGVEVYYYTGLSAQSTAARMAAPVQDALVACGFHNRGVKQANFSVLRRTSMPAILVELAFINNEAENAKLDSEFDRIADAIASALLSFVGKTLTPATTQPPETEPPTTEPKATEPPTTEPKATEPKATKPQITNPPETKPQATNPPETTPPATSPPETSVSETTAPVTQPAGTVTESAADTVSEPEADDSEAASPDNAPSSGAESTSLADESEPSSGETQKPGRGRYFMIAAFLIIAAVCVTAAVLTRKRDKTDGR</sequence>
<feature type="domain" description="MurNAc-LAA" evidence="7">
    <location>
        <begin position="91"/>
        <end position="200"/>
    </location>
</feature>
<dbReference type="CDD" id="cd02696">
    <property type="entry name" value="MurNAc-LAA"/>
    <property type="match status" value="1"/>
</dbReference>
<dbReference type="InterPro" id="IPR050695">
    <property type="entry name" value="N-acetylmuramoyl_amidase_3"/>
</dbReference>
<organism evidence="8 9">
    <name type="scientific">Candidatus Colimorpha enterica</name>
    <dbReference type="NCBI Taxonomy" id="3083063"/>
    <lineage>
        <taxon>Bacteria</taxon>
        <taxon>Pseudomonadati</taxon>
        <taxon>Bacteroidota</taxon>
        <taxon>Bacteroidia</taxon>
        <taxon>Bacteroidales</taxon>
        <taxon>Candidatus Colimorpha</taxon>
    </lineage>
</organism>
<protein>
    <recommendedName>
        <fullName evidence="2">N-acetylmuramoyl-L-alanine amidase</fullName>
        <ecNumber evidence="2">3.5.1.28</ecNumber>
    </recommendedName>
</protein>
<dbReference type="PANTHER" id="PTHR30404:SF0">
    <property type="entry name" value="N-ACETYLMURAMOYL-L-ALANINE AMIDASE AMIC"/>
    <property type="match status" value="1"/>
</dbReference>
<dbReference type="EMBL" id="CBFW010000401">
    <property type="protein sequence ID" value="CDC76838.1"/>
    <property type="molecule type" value="Genomic_DNA"/>
</dbReference>
<dbReference type="SUPFAM" id="SSF53187">
    <property type="entry name" value="Zn-dependent exopeptidases"/>
    <property type="match status" value="1"/>
</dbReference>
<dbReference type="AlphaFoldDB" id="R6TTQ8"/>
<dbReference type="InterPro" id="IPR002508">
    <property type="entry name" value="MurNAc-LAA_cat"/>
</dbReference>
<feature type="compositionally biased region" description="Low complexity" evidence="4">
    <location>
        <begin position="269"/>
        <end position="280"/>
    </location>
</feature>
<comment type="caution">
    <text evidence="8">The sequence shown here is derived from an EMBL/GenBank/DDBJ whole genome shotgun (WGS) entry which is preliminary data.</text>
</comment>
<dbReference type="STRING" id="1263015.BN580_00192"/>
<feature type="region of interest" description="Disordered" evidence="4">
    <location>
        <begin position="208"/>
        <end position="338"/>
    </location>
</feature>
<dbReference type="GO" id="GO:0030288">
    <property type="term" value="C:outer membrane-bounded periplasmic space"/>
    <property type="evidence" value="ECO:0007669"/>
    <property type="project" value="TreeGrafter"/>
</dbReference>
<feature type="transmembrane region" description="Helical" evidence="5">
    <location>
        <begin position="341"/>
        <end position="360"/>
    </location>
</feature>
<name>R6TTQ8_9BACT</name>
<keyword evidence="3" id="KW-0378">Hydrolase</keyword>
<proteinExistence type="predicted"/>